<gene>
    <name evidence="2" type="ORF">LARSCL_LOCUS15635</name>
</gene>
<proteinExistence type="predicted"/>
<keyword evidence="3" id="KW-1185">Reference proteome</keyword>
<dbReference type="SUPFAM" id="SSF54695">
    <property type="entry name" value="POZ domain"/>
    <property type="match status" value="1"/>
</dbReference>
<feature type="domain" description="BTB" evidence="1">
    <location>
        <begin position="240"/>
        <end position="307"/>
    </location>
</feature>
<dbReference type="Gene3D" id="3.30.710.10">
    <property type="entry name" value="Potassium Channel Kv1.1, Chain A"/>
    <property type="match status" value="1"/>
</dbReference>
<dbReference type="EMBL" id="CAXIEN010000239">
    <property type="protein sequence ID" value="CAL1288919.1"/>
    <property type="molecule type" value="Genomic_DNA"/>
</dbReference>
<dbReference type="InterPro" id="IPR000210">
    <property type="entry name" value="BTB/POZ_dom"/>
</dbReference>
<dbReference type="Pfam" id="PF00651">
    <property type="entry name" value="BTB"/>
    <property type="match status" value="1"/>
</dbReference>
<dbReference type="InterPro" id="IPR011333">
    <property type="entry name" value="SKP1/BTB/POZ_sf"/>
</dbReference>
<dbReference type="Proteomes" id="UP001497382">
    <property type="component" value="Unassembled WGS sequence"/>
</dbReference>
<evidence type="ECO:0000313" key="2">
    <source>
        <dbReference type="EMBL" id="CAL1288919.1"/>
    </source>
</evidence>
<evidence type="ECO:0000259" key="1">
    <source>
        <dbReference type="PROSITE" id="PS50097"/>
    </source>
</evidence>
<dbReference type="CDD" id="cd18186">
    <property type="entry name" value="BTB_POZ_ZBTB_KLHL-like"/>
    <property type="match status" value="1"/>
</dbReference>
<dbReference type="Gene3D" id="1.25.40.420">
    <property type="match status" value="1"/>
</dbReference>
<comment type="caution">
    <text evidence="2">The sequence shown here is derived from an EMBL/GenBank/DDBJ whole genome shotgun (WGS) entry which is preliminary data.</text>
</comment>
<protein>
    <recommendedName>
        <fullName evidence="1">BTB domain-containing protein</fullName>
    </recommendedName>
</protein>
<name>A0AAV2B0L4_9ARAC</name>
<organism evidence="2 3">
    <name type="scientific">Larinioides sclopetarius</name>
    <dbReference type="NCBI Taxonomy" id="280406"/>
    <lineage>
        <taxon>Eukaryota</taxon>
        <taxon>Metazoa</taxon>
        <taxon>Ecdysozoa</taxon>
        <taxon>Arthropoda</taxon>
        <taxon>Chelicerata</taxon>
        <taxon>Arachnida</taxon>
        <taxon>Araneae</taxon>
        <taxon>Araneomorphae</taxon>
        <taxon>Entelegynae</taxon>
        <taxon>Araneoidea</taxon>
        <taxon>Araneidae</taxon>
        <taxon>Larinioides</taxon>
    </lineage>
</organism>
<dbReference type="SMART" id="SM00225">
    <property type="entry name" value="BTB"/>
    <property type="match status" value="1"/>
</dbReference>
<dbReference type="AlphaFoldDB" id="A0AAV2B0L4"/>
<sequence>MSMQDLTEQSMVSPNECNSKSDEIIRKQKQQNSNDFLIVTKIPQKIYKFQWIIRQFSKISKNKALYSSDINVAAASCFQLKFIKNEDGFCLFHVWKTTLQSNELSTAEMQSYKVSRGVRLAIPSEFVSDDGTKEARNLKEFTIMLEYQVYATDSRGKELITWSVCFPDDTKSLSYKIGEYMNNTLKHFPDDSLIMNCNLKVILMPTTEEIPIAFKPSLESKSWKKLSMDLKALYQNSKDTDVILIVGTDKIHAHKVILTARSTVFKKIFHHDMKEVEQNSVTISDVNFSTLQRLVEFLYTGVIVDAQNKDMDLQQLFDLYYAADKYEVMDLREMVGNTLLGRAQTDNTCEILIWADRHNDKDLKSRIMNFIRQNFEVVFKTDAWESCTLHYPRLAIEVFSLCVKQTQTS</sequence>
<accession>A0AAV2B0L4</accession>
<dbReference type="PANTHER" id="PTHR24413">
    <property type="entry name" value="SPECKLE-TYPE POZ PROTEIN"/>
    <property type="match status" value="1"/>
</dbReference>
<reference evidence="2 3" key="1">
    <citation type="submission" date="2024-04" db="EMBL/GenBank/DDBJ databases">
        <authorList>
            <person name="Rising A."/>
            <person name="Reimegard J."/>
            <person name="Sonavane S."/>
            <person name="Akerstrom W."/>
            <person name="Nylinder S."/>
            <person name="Hedman E."/>
            <person name="Kallberg Y."/>
        </authorList>
    </citation>
    <scope>NUCLEOTIDE SEQUENCE [LARGE SCALE GENOMIC DNA]</scope>
</reference>
<dbReference type="PROSITE" id="PS50097">
    <property type="entry name" value="BTB"/>
    <property type="match status" value="1"/>
</dbReference>
<evidence type="ECO:0000313" key="3">
    <source>
        <dbReference type="Proteomes" id="UP001497382"/>
    </source>
</evidence>